<accession>A0A6H9YPV6</accession>
<reference evidence="2 3" key="1">
    <citation type="submission" date="2019-09" db="EMBL/GenBank/DDBJ databases">
        <title>Actinomadura physcomitrii sp. nov., a novel actinomycete isolated from moss [Physcomitrium sphaericum (Ludw) Fuernr].</title>
        <authorList>
            <person name="Zhuang X."/>
            <person name="Liu C."/>
        </authorList>
    </citation>
    <scope>NUCLEOTIDE SEQUENCE [LARGE SCALE GENOMIC DNA]</scope>
    <source>
        <strain evidence="2 3">HMC1</strain>
    </source>
</reference>
<sequence length="74" mass="7768">MSIVDKVREMLGGHGDKAKDAVGKAGDMADKKTGGKYADKIDMGQEKASEYIDRSRPNDTGTPPSKGTGTPPTT</sequence>
<protein>
    <submittedName>
        <fullName evidence="2">Antitoxin</fullName>
    </submittedName>
</protein>
<name>A0A6H9YPV6_9ACTN</name>
<dbReference type="OrthoDB" id="5125103at2"/>
<feature type="region of interest" description="Disordered" evidence="1">
    <location>
        <begin position="1"/>
        <end position="74"/>
    </location>
</feature>
<dbReference type="Proteomes" id="UP000468735">
    <property type="component" value="Unassembled WGS sequence"/>
</dbReference>
<dbReference type="Pfam" id="PF14013">
    <property type="entry name" value="MT0933_antitox"/>
    <property type="match status" value="1"/>
</dbReference>
<keyword evidence="3" id="KW-1185">Reference proteome</keyword>
<dbReference type="EMBL" id="WBMT01000013">
    <property type="protein sequence ID" value="KAB2345630.1"/>
    <property type="molecule type" value="Genomic_DNA"/>
</dbReference>
<gene>
    <name evidence="2" type="ORF">F8566_27215</name>
</gene>
<organism evidence="2 3">
    <name type="scientific">Actinomadura rudentiformis</name>
    <dbReference type="NCBI Taxonomy" id="359158"/>
    <lineage>
        <taxon>Bacteria</taxon>
        <taxon>Bacillati</taxon>
        <taxon>Actinomycetota</taxon>
        <taxon>Actinomycetes</taxon>
        <taxon>Streptosporangiales</taxon>
        <taxon>Thermomonosporaceae</taxon>
        <taxon>Actinomadura</taxon>
    </lineage>
</organism>
<feature type="compositionally biased region" description="Low complexity" evidence="1">
    <location>
        <begin position="60"/>
        <end position="74"/>
    </location>
</feature>
<proteinExistence type="predicted"/>
<evidence type="ECO:0000256" key="1">
    <source>
        <dbReference type="SAM" id="MobiDB-lite"/>
    </source>
</evidence>
<dbReference type="InterPro" id="IPR028037">
    <property type="entry name" value="Antitoxin_Rv0909/MT0933"/>
</dbReference>
<evidence type="ECO:0000313" key="3">
    <source>
        <dbReference type="Proteomes" id="UP000468735"/>
    </source>
</evidence>
<dbReference type="AlphaFoldDB" id="A0A6H9YPV6"/>
<comment type="caution">
    <text evidence="2">The sequence shown here is derived from an EMBL/GenBank/DDBJ whole genome shotgun (WGS) entry which is preliminary data.</text>
</comment>
<dbReference type="RefSeq" id="WP_151564589.1">
    <property type="nucleotide sequence ID" value="NZ_WBMT01000013.1"/>
</dbReference>
<evidence type="ECO:0000313" key="2">
    <source>
        <dbReference type="EMBL" id="KAB2345630.1"/>
    </source>
</evidence>
<feature type="compositionally biased region" description="Basic and acidic residues" evidence="1">
    <location>
        <begin position="1"/>
        <end position="57"/>
    </location>
</feature>